<dbReference type="SMART" id="SM00530">
    <property type="entry name" value="HTH_XRE"/>
    <property type="match status" value="1"/>
</dbReference>
<dbReference type="EMBL" id="SACY01000004">
    <property type="protein sequence ID" value="RVU24193.1"/>
    <property type="molecule type" value="Genomic_DNA"/>
</dbReference>
<dbReference type="PANTHER" id="PTHR46797:SF1">
    <property type="entry name" value="METHYLPHOSPHONATE SYNTHASE"/>
    <property type="match status" value="1"/>
</dbReference>
<evidence type="ECO:0000313" key="3">
    <source>
        <dbReference type="EMBL" id="RVU24193.1"/>
    </source>
</evidence>
<organism evidence="3 4">
    <name type="scientific">Sandaracinomonas limnophila</name>
    <dbReference type="NCBI Taxonomy" id="1862386"/>
    <lineage>
        <taxon>Bacteria</taxon>
        <taxon>Pseudomonadati</taxon>
        <taxon>Bacteroidota</taxon>
        <taxon>Cytophagia</taxon>
        <taxon>Cytophagales</taxon>
        <taxon>Flectobacillaceae</taxon>
        <taxon>Sandaracinomonas</taxon>
    </lineage>
</organism>
<dbReference type="RefSeq" id="WP_127804826.1">
    <property type="nucleotide sequence ID" value="NZ_SACY01000004.1"/>
</dbReference>
<accession>A0A437PPK0</accession>
<dbReference type="InterPro" id="IPR010982">
    <property type="entry name" value="Lambda_DNA-bd_dom_sf"/>
</dbReference>
<evidence type="ECO:0000256" key="1">
    <source>
        <dbReference type="ARBA" id="ARBA00023125"/>
    </source>
</evidence>
<dbReference type="OrthoDB" id="957819at2"/>
<dbReference type="SUPFAM" id="SSF47413">
    <property type="entry name" value="lambda repressor-like DNA-binding domains"/>
    <property type="match status" value="1"/>
</dbReference>
<keyword evidence="1" id="KW-0238">DNA-binding</keyword>
<dbReference type="GO" id="GO:0003677">
    <property type="term" value="F:DNA binding"/>
    <property type="evidence" value="ECO:0007669"/>
    <property type="project" value="UniProtKB-KW"/>
</dbReference>
<dbReference type="InterPro" id="IPR001387">
    <property type="entry name" value="Cro/C1-type_HTH"/>
</dbReference>
<dbReference type="GO" id="GO:0005829">
    <property type="term" value="C:cytosol"/>
    <property type="evidence" value="ECO:0007669"/>
    <property type="project" value="TreeGrafter"/>
</dbReference>
<gene>
    <name evidence="3" type="ORF">EOJ36_09735</name>
</gene>
<evidence type="ECO:0000259" key="2">
    <source>
        <dbReference type="PROSITE" id="PS50943"/>
    </source>
</evidence>
<dbReference type="AlphaFoldDB" id="A0A437PPK0"/>
<dbReference type="PROSITE" id="PS50943">
    <property type="entry name" value="HTH_CROC1"/>
    <property type="match status" value="1"/>
</dbReference>
<feature type="domain" description="HTH cro/C1-type" evidence="2">
    <location>
        <begin position="8"/>
        <end position="62"/>
    </location>
</feature>
<evidence type="ECO:0000313" key="4">
    <source>
        <dbReference type="Proteomes" id="UP000282832"/>
    </source>
</evidence>
<reference evidence="3 4" key="1">
    <citation type="submission" date="2019-01" db="EMBL/GenBank/DDBJ databases">
        <authorList>
            <person name="Chen W.-M."/>
        </authorList>
    </citation>
    <scope>NUCLEOTIDE SEQUENCE [LARGE SCALE GENOMIC DNA]</scope>
    <source>
        <strain evidence="3 4">FSY-15</strain>
    </source>
</reference>
<dbReference type="Gene3D" id="1.10.260.40">
    <property type="entry name" value="lambda repressor-like DNA-binding domains"/>
    <property type="match status" value="1"/>
</dbReference>
<dbReference type="Pfam" id="PF01381">
    <property type="entry name" value="HTH_3"/>
    <property type="match status" value="1"/>
</dbReference>
<dbReference type="CDD" id="cd00093">
    <property type="entry name" value="HTH_XRE"/>
    <property type="match status" value="1"/>
</dbReference>
<dbReference type="Proteomes" id="UP000282832">
    <property type="component" value="Unassembled WGS sequence"/>
</dbReference>
<sequence length="112" mass="12614">MSSFGKFIKKIRLEKGLSQEDIAEKMDLSVSSYSKLETGKVDPTLSKIEKLAGILEFDLGEYAASLKVEQHSGTEDPDASDLYRFVNRKEYKDLISKLEGLERIIQNLAVNN</sequence>
<proteinExistence type="predicted"/>
<dbReference type="InterPro" id="IPR050807">
    <property type="entry name" value="TransReg_Diox_bact_type"/>
</dbReference>
<protein>
    <submittedName>
        <fullName evidence="3">XRE family transcriptional regulator</fullName>
    </submittedName>
</protein>
<keyword evidence="4" id="KW-1185">Reference proteome</keyword>
<name>A0A437PPK0_9BACT</name>
<dbReference type="PANTHER" id="PTHR46797">
    <property type="entry name" value="HTH-TYPE TRANSCRIPTIONAL REGULATOR"/>
    <property type="match status" value="1"/>
</dbReference>
<comment type="caution">
    <text evidence="3">The sequence shown here is derived from an EMBL/GenBank/DDBJ whole genome shotgun (WGS) entry which is preliminary data.</text>
</comment>
<dbReference type="GO" id="GO:0003700">
    <property type="term" value="F:DNA-binding transcription factor activity"/>
    <property type="evidence" value="ECO:0007669"/>
    <property type="project" value="TreeGrafter"/>
</dbReference>